<sequence length="107" mass="11912">MSATTTANPITATTLSLLGDYEVHHSEQQETVHANVETRPSLGQPPDWPRDHRRVPAYRPINYNLDQSERPAGSNGVEWAFIEVMLHGVWLNSVGHLELGICPTQAE</sequence>
<reference evidence="2 3" key="1">
    <citation type="submission" date="2018-07" db="EMBL/GenBank/DDBJ databases">
        <title>The genomes of Aspergillus section Nigri reveals drivers in fungal speciation.</title>
        <authorList>
            <consortium name="DOE Joint Genome Institute"/>
            <person name="Vesth T.C."/>
            <person name="Nybo J."/>
            <person name="Theobald S."/>
            <person name="Brandl J."/>
            <person name="Frisvad J.C."/>
            <person name="Nielsen K.F."/>
            <person name="Lyhne E.K."/>
            <person name="Kogle M.E."/>
            <person name="Kuo A."/>
            <person name="Riley R."/>
            <person name="Clum A."/>
            <person name="Nolan M."/>
            <person name="Lipzen A."/>
            <person name="Salamov A."/>
            <person name="Henrissat B."/>
            <person name="Wiebenga A."/>
            <person name="De vries R.P."/>
            <person name="Grigoriev I.V."/>
            <person name="Mortensen U.H."/>
            <person name="Andersen M.R."/>
            <person name="Baker S.E."/>
        </authorList>
    </citation>
    <scope>NUCLEOTIDE SEQUENCE [LARGE SCALE GENOMIC DNA]</scope>
    <source>
        <strain evidence="2 3">CBS 139.54b</strain>
    </source>
</reference>
<gene>
    <name evidence="2" type="ORF">BDQ94DRAFT_172358</name>
</gene>
<name>A0A3F3PWC7_9EURO</name>
<dbReference type="RefSeq" id="XP_026624282.1">
    <property type="nucleotide sequence ID" value="XM_026771942.1"/>
</dbReference>
<accession>A0A3F3PWC7</accession>
<protein>
    <submittedName>
        <fullName evidence="2">Uncharacterized protein</fullName>
    </submittedName>
</protein>
<evidence type="ECO:0000313" key="3">
    <source>
        <dbReference type="Proteomes" id="UP000253729"/>
    </source>
</evidence>
<organism evidence="2 3">
    <name type="scientific">Aspergillus welwitschiae</name>
    <dbReference type="NCBI Taxonomy" id="1341132"/>
    <lineage>
        <taxon>Eukaryota</taxon>
        <taxon>Fungi</taxon>
        <taxon>Dikarya</taxon>
        <taxon>Ascomycota</taxon>
        <taxon>Pezizomycotina</taxon>
        <taxon>Eurotiomycetes</taxon>
        <taxon>Eurotiomycetidae</taxon>
        <taxon>Eurotiales</taxon>
        <taxon>Aspergillaceae</taxon>
        <taxon>Aspergillus</taxon>
        <taxon>Aspergillus subgen. Circumdati</taxon>
    </lineage>
</organism>
<dbReference type="GeneID" id="38140298"/>
<evidence type="ECO:0000313" key="2">
    <source>
        <dbReference type="EMBL" id="RDH31260.1"/>
    </source>
</evidence>
<dbReference type="AlphaFoldDB" id="A0A3F3PWC7"/>
<proteinExistence type="predicted"/>
<evidence type="ECO:0000256" key="1">
    <source>
        <dbReference type="SAM" id="MobiDB-lite"/>
    </source>
</evidence>
<keyword evidence="3" id="KW-1185">Reference proteome</keyword>
<dbReference type="EMBL" id="KZ852056">
    <property type="protein sequence ID" value="RDH31260.1"/>
    <property type="molecule type" value="Genomic_DNA"/>
</dbReference>
<feature type="region of interest" description="Disordered" evidence="1">
    <location>
        <begin position="26"/>
        <end position="53"/>
    </location>
</feature>
<dbReference type="Proteomes" id="UP000253729">
    <property type="component" value="Unassembled WGS sequence"/>
</dbReference>